<name>A0A1G8J3T4_9MICC</name>
<evidence type="ECO:0000313" key="1">
    <source>
        <dbReference type="EMBL" id="SDI25948.1"/>
    </source>
</evidence>
<gene>
    <name evidence="1" type="ORF">SAMN04488693_10825</name>
</gene>
<proteinExistence type="predicted"/>
<protein>
    <submittedName>
        <fullName evidence="1">Uncharacterized protein</fullName>
    </submittedName>
</protein>
<dbReference type="Proteomes" id="UP000199258">
    <property type="component" value="Unassembled WGS sequence"/>
</dbReference>
<reference evidence="1 2" key="1">
    <citation type="submission" date="2016-10" db="EMBL/GenBank/DDBJ databases">
        <authorList>
            <person name="de Groot N.N."/>
        </authorList>
    </citation>
    <scope>NUCLEOTIDE SEQUENCE [LARGE SCALE GENOMIC DNA]</scope>
    <source>
        <strain evidence="1 2">NP_1H</strain>
    </source>
</reference>
<sequence length="164" mass="17766">MMLSLPSLRGSPYPLLSRLAACKDWTLLRHGGHEPSTVGVRYTPNGIALGAAYAVLRDVLDVRVLMLTVPRDGRLAMQYFKHDNRATVTGMGLAGDTWHSVSVGMLGAAPSYGERCQTDHPYVERGAQSKFGKATAIGLRATLNGAKFGNFVTRRNLLLLPTLV</sequence>
<organism evidence="1 2">
    <name type="scientific">Arthrobacter subterraneus</name>
    <dbReference type="NCBI Taxonomy" id="335973"/>
    <lineage>
        <taxon>Bacteria</taxon>
        <taxon>Bacillati</taxon>
        <taxon>Actinomycetota</taxon>
        <taxon>Actinomycetes</taxon>
        <taxon>Micrococcales</taxon>
        <taxon>Micrococcaceae</taxon>
        <taxon>Arthrobacter</taxon>
    </lineage>
</organism>
<evidence type="ECO:0000313" key="2">
    <source>
        <dbReference type="Proteomes" id="UP000199258"/>
    </source>
</evidence>
<dbReference type="AlphaFoldDB" id="A0A1G8J3T4"/>
<accession>A0A1G8J3T4</accession>
<dbReference type="EMBL" id="FNDT01000008">
    <property type="protein sequence ID" value="SDI25948.1"/>
    <property type="molecule type" value="Genomic_DNA"/>
</dbReference>
<keyword evidence="2" id="KW-1185">Reference proteome</keyword>